<organism evidence="2 3">
    <name type="scientific">Mycobacteroides abscessus subsp. bolletii 50594</name>
    <dbReference type="NCBI Taxonomy" id="1303024"/>
    <lineage>
        <taxon>Bacteria</taxon>
        <taxon>Bacillati</taxon>
        <taxon>Actinomycetota</taxon>
        <taxon>Actinomycetes</taxon>
        <taxon>Mycobacteriales</taxon>
        <taxon>Mycobacteriaceae</taxon>
        <taxon>Mycobacteroides</taxon>
        <taxon>Mycobacteroides abscessus</taxon>
    </lineage>
</organism>
<evidence type="ECO:0000313" key="2">
    <source>
        <dbReference type="EMBL" id="AGM31764.1"/>
    </source>
</evidence>
<gene>
    <name evidence="2" type="ORF">MASS_2p0053</name>
</gene>
<dbReference type="RefSeq" id="WP_016341468.1">
    <property type="nucleotide sequence ID" value="NC_021279.1"/>
</dbReference>
<dbReference type="AlphaFoldDB" id="A0AB33AJ08"/>
<evidence type="ECO:0000313" key="3">
    <source>
        <dbReference type="Proteomes" id="UP000013961"/>
    </source>
</evidence>
<feature type="transmembrane region" description="Helical" evidence="1">
    <location>
        <begin position="75"/>
        <end position="95"/>
    </location>
</feature>
<dbReference type="KEGG" id="mabb:MASS_2p0053"/>
<proteinExistence type="predicted"/>
<feature type="transmembrane region" description="Helical" evidence="1">
    <location>
        <begin position="148"/>
        <end position="167"/>
    </location>
</feature>
<dbReference type="Proteomes" id="UP000013961">
    <property type="component" value="Plasmid 2"/>
</dbReference>
<reference evidence="2 3" key="1">
    <citation type="journal article" date="2013" name="Genome Announc.">
        <title>Complete Genome Sequence of Mycobacterium massiliense Clinical Strain Asan 50594, Belonging to the Type II Genotype.</title>
        <authorList>
            <person name="Kim B.J."/>
            <person name="Kim B.R."/>
            <person name="Hong S.H."/>
            <person name="Seok S.H."/>
            <person name="Kook Y.H."/>
            <person name="Kim B.J."/>
        </authorList>
    </citation>
    <scope>NUCLEOTIDE SEQUENCE [LARGE SCALE GENOMIC DNA]</scope>
    <source>
        <strain evidence="2 3">50594</strain>
    </source>
</reference>
<keyword evidence="1" id="KW-1133">Transmembrane helix</keyword>
<dbReference type="EMBL" id="CP004376">
    <property type="protein sequence ID" value="AGM31764.1"/>
    <property type="molecule type" value="Genomic_DNA"/>
</dbReference>
<protein>
    <submittedName>
        <fullName evidence="2">Uncharacterized protein</fullName>
    </submittedName>
</protein>
<keyword evidence="1" id="KW-0472">Membrane</keyword>
<keyword evidence="2" id="KW-0614">Plasmid</keyword>
<feature type="transmembrane region" description="Helical" evidence="1">
    <location>
        <begin position="107"/>
        <end position="128"/>
    </location>
</feature>
<geneLocation type="plasmid" evidence="2 3">
    <name>2</name>
</geneLocation>
<accession>A0AB33AJ08</accession>
<name>A0AB33AJ08_9MYCO</name>
<evidence type="ECO:0000256" key="1">
    <source>
        <dbReference type="SAM" id="Phobius"/>
    </source>
</evidence>
<keyword evidence="1" id="KW-0812">Transmembrane</keyword>
<sequence length="223" mass="25053">MAIPPDRYDELRREWIQDHWTWSEIQRARLEKLDIVIRRRYAARIDSGPSRRDDQARNPLIARGRVSLIGKVEYFGFWVMLVFVPVGWLLGRGLYKLFASLVPDTLRSFPIPALLWAGFFGGLPMPFIFHPDHGFIAKIAVPWINSQLAGALVIAGLYGIVEGWLAVKGTTQMWPKHLPPLAMNPVDAAAILGADDLTAPPLIAHAEEPEAGMMTPPMRSEPR</sequence>